<name>C1MWQ2_MICPC</name>
<sequence length="537" mass="57266">VVIGGGWAGFGATWQLLKHGFDVALLDASPNPGGLSRGWRTSRGRAVEAGCKGFWRHYRNIDALVDELGIAPFTPYTSSAFYSPRGKEVEAPVLGSLPRLPTPLGTLLYTSPYFSNLSFEDRASAAPLALDLLTYDLDEKTYMSYDARTAKDVFLGKCNGRDGTVLPLGAGCSEALYDTFLSPVLCALMFAPPSELRRVLYSKHCAAAALDVLYGYVLAHQDDFDVRWCKGTIAEEIFAPWKREIEKVGGEVFGGRRVARVELATGESNKRRSRVVATTRDGDVVEEETHEADVVVMATGVGAARGIIASSPDLRDAAGLRGFLADPDPDSDDPDSSGIASTSVIAVRLFLDVAVTLPCKSNVWGGFTLGASRGSKNGGVEGVTDTVGTEDVAGTFFDLCALHDEYRDLKKASSDASDDVRSVIEVDMYNAGSVIDLDDETLVEMALRDILTACVRDVAPEIQDAVVVDSSVLRFKDGVTKFAPGSAVALPRTTPAGLERAMFYVAGDHVWQGPGSHGARGLSQEKALVSGMAAADA</sequence>
<feature type="non-terminal residue" evidence="2">
    <location>
        <position position="537"/>
    </location>
</feature>
<gene>
    <name evidence="2" type="ORF">MICPUCDRAFT_2006</name>
</gene>
<keyword evidence="3" id="KW-1185">Reference proteome</keyword>
<dbReference type="Gene3D" id="3.50.50.60">
    <property type="entry name" value="FAD/NAD(P)-binding domain"/>
    <property type="match status" value="1"/>
</dbReference>
<protein>
    <submittedName>
        <fullName evidence="2">Predicted protein</fullName>
    </submittedName>
</protein>
<dbReference type="RefSeq" id="XP_003059666.1">
    <property type="nucleotide sequence ID" value="XM_003059620.1"/>
</dbReference>
<evidence type="ECO:0000313" key="2">
    <source>
        <dbReference type="EMBL" id="EEH55618.1"/>
    </source>
</evidence>
<accession>C1MWQ2</accession>
<dbReference type="OMA" id="HGFWREY"/>
<organism evidence="3">
    <name type="scientific">Micromonas pusilla (strain CCMP1545)</name>
    <name type="common">Picoplanktonic green alga</name>
    <dbReference type="NCBI Taxonomy" id="564608"/>
    <lineage>
        <taxon>Eukaryota</taxon>
        <taxon>Viridiplantae</taxon>
        <taxon>Chlorophyta</taxon>
        <taxon>Mamiellophyceae</taxon>
        <taxon>Mamiellales</taxon>
        <taxon>Mamiellaceae</taxon>
        <taxon>Micromonas</taxon>
    </lineage>
</organism>
<feature type="domain" description="Amine oxidase" evidence="1">
    <location>
        <begin position="8"/>
        <end position="309"/>
    </location>
</feature>
<dbReference type="PANTHER" id="PTHR42923">
    <property type="entry name" value="PROTOPORPHYRINOGEN OXIDASE"/>
    <property type="match status" value="1"/>
</dbReference>
<dbReference type="Pfam" id="PF01593">
    <property type="entry name" value="Amino_oxidase"/>
    <property type="match status" value="1"/>
</dbReference>
<dbReference type="AlphaFoldDB" id="C1MWQ2"/>
<dbReference type="STRING" id="564608.C1MWQ2"/>
<dbReference type="KEGG" id="mpp:MICPUCDRAFT_2006"/>
<dbReference type="SUPFAM" id="SSF51905">
    <property type="entry name" value="FAD/NAD(P)-binding domain"/>
    <property type="match status" value="1"/>
</dbReference>
<dbReference type="GeneID" id="9685405"/>
<dbReference type="Proteomes" id="UP000001876">
    <property type="component" value="Unassembled WGS sequence"/>
</dbReference>
<evidence type="ECO:0000313" key="3">
    <source>
        <dbReference type="Proteomes" id="UP000001876"/>
    </source>
</evidence>
<dbReference type="InterPro" id="IPR002937">
    <property type="entry name" value="Amino_oxidase"/>
</dbReference>
<dbReference type="InterPro" id="IPR036188">
    <property type="entry name" value="FAD/NAD-bd_sf"/>
</dbReference>
<dbReference type="OrthoDB" id="2219495at2759"/>
<proteinExistence type="predicted"/>
<feature type="non-terminal residue" evidence="2">
    <location>
        <position position="1"/>
    </location>
</feature>
<reference evidence="2 3" key="1">
    <citation type="journal article" date="2009" name="Science">
        <title>Green evolution and dynamic adaptations revealed by genomes of the marine picoeukaryotes Micromonas.</title>
        <authorList>
            <person name="Worden A.Z."/>
            <person name="Lee J.H."/>
            <person name="Mock T."/>
            <person name="Rouze P."/>
            <person name="Simmons M.P."/>
            <person name="Aerts A.L."/>
            <person name="Allen A.E."/>
            <person name="Cuvelier M.L."/>
            <person name="Derelle E."/>
            <person name="Everett M.V."/>
            <person name="Foulon E."/>
            <person name="Grimwood J."/>
            <person name="Gundlach H."/>
            <person name="Henrissat B."/>
            <person name="Napoli C."/>
            <person name="McDonald S.M."/>
            <person name="Parker M.S."/>
            <person name="Rombauts S."/>
            <person name="Salamov A."/>
            <person name="Von Dassow P."/>
            <person name="Badger J.H."/>
            <person name="Coutinho P.M."/>
            <person name="Demir E."/>
            <person name="Dubchak I."/>
            <person name="Gentemann C."/>
            <person name="Eikrem W."/>
            <person name="Gready J.E."/>
            <person name="John U."/>
            <person name="Lanier W."/>
            <person name="Lindquist E.A."/>
            <person name="Lucas S."/>
            <person name="Mayer K.F."/>
            <person name="Moreau H."/>
            <person name="Not F."/>
            <person name="Otillar R."/>
            <person name="Panaud O."/>
            <person name="Pangilinan J."/>
            <person name="Paulsen I."/>
            <person name="Piegu B."/>
            <person name="Poliakov A."/>
            <person name="Robbens S."/>
            <person name="Schmutz J."/>
            <person name="Toulza E."/>
            <person name="Wyss T."/>
            <person name="Zelensky A."/>
            <person name="Zhou K."/>
            <person name="Armbrust E.V."/>
            <person name="Bhattacharya D."/>
            <person name="Goodenough U.W."/>
            <person name="Van de Peer Y."/>
            <person name="Grigoriev I.V."/>
        </authorList>
    </citation>
    <scope>NUCLEOTIDE SEQUENCE [LARGE SCALE GENOMIC DNA]</scope>
    <source>
        <strain evidence="2 3">CCMP1545</strain>
    </source>
</reference>
<dbReference type="GO" id="GO:0016491">
    <property type="term" value="F:oxidoreductase activity"/>
    <property type="evidence" value="ECO:0007669"/>
    <property type="project" value="InterPro"/>
</dbReference>
<dbReference type="PANTHER" id="PTHR42923:SF46">
    <property type="entry name" value="AMINE OXIDASE"/>
    <property type="match status" value="1"/>
</dbReference>
<dbReference type="EMBL" id="GG663741">
    <property type="protein sequence ID" value="EEH55618.1"/>
    <property type="molecule type" value="Genomic_DNA"/>
</dbReference>
<evidence type="ECO:0000259" key="1">
    <source>
        <dbReference type="Pfam" id="PF01593"/>
    </source>
</evidence>
<dbReference type="eggNOG" id="ENOG502RPRH">
    <property type="taxonomic scope" value="Eukaryota"/>
</dbReference>
<dbReference type="InterPro" id="IPR050464">
    <property type="entry name" value="Zeta_carotene_desat/Oxidored"/>
</dbReference>